<sequence>LNEIRRDIIPLCPGPITLGEVPLSLCIPILWPCLPHEYLHLRVDSTQGLIRASFPASDQQKCTPLLKDLEVAFNRPTARRVTLDRSSSIECRAGNRGMRNLAADDKRWQVRLGEIFSHLRCLLGQWRIKWSSRGRIVKDCLPISIPIQKMGCYPPRHAGYLQVLERVKQEHSLLSYIKLFPNDEYYLLCEISPTVEGVLSVLYRYFLLKCTPLPTTVTDLRVAPEGRSLLHVSDDVVPDKDSQMVGVALQISHFFPLVGDSTDVLAGKLPSFSSLQFENKLNDLRRDVARTQCTASAKRMNRIRRLLDHLATTSEDEAAAAKRRRILLERFPSYAEASSQKPSGSLSNSVEMKETSQPEQIHMPDIFRLLASIEDDVVVNELNEQLSEQGIQHEGVVNDPLSGILTVDIKSISTIRLPIWAQSGAELLYHYANRVVLISSARSTSSMKQSSSASLAAFSSGASMRCWRLCISFKGLPANHDLLYQSPETPVNSLRDLTNFLHSVVTQWEGLCRLFTICAPVLDNSSCLPPGIAVQLFDAKSLILAYGPGLHYLVHLSLNAQNHCVVRLGVHPGPVNLKVKSVEDSLRVYQQQRKRDLFENPHCLIREHLEFMVESQKSIIQLCKFLSSTFDFMVTMEVLRKPTIMNNTLRSPAIVQSARPVRSMSLIALSCYDLNLVYRGTLCLRLTYKPTEHGNQGLVFLSDGCHNLDLGPNPSPQKGGGISSEIYPVQGFVPLPAFKQFLDSLKRAFNVEEGSMPWNAFTVSQLDCIVSNSKPDPENPLAVTISPLEKYFSSSLIFHASNQVMNSLRWQISTPLVIDAGEFTAKAPMEKGMEVRVKMHLQDDPIDGSLPNWRLQLKVTPDVDMNSASNESGEFSARIEEFFRRRVCSVSPQASAITSFFRLLSLPPKTLYDLVSNVFAWDLDGGSSTTVTTNSPTVLRVGLVSFISSAAPEPSVILRHPNTLVMQVIFARPNIAASNQQEAASSLSIGPQRSSRVEVMTLTYDTAKNFVSIFGSSKKSLKSRYSALEEMVNQRFRNTQACTLVQLISHLRQGGSVIQQQQHTQPSQQIPQQQTQQPQSQQTSQQMHQPMQQ</sequence>
<dbReference type="Pfam" id="PF25065">
    <property type="entry name" value="RM3_Med14"/>
    <property type="match status" value="1"/>
</dbReference>
<keyword evidence="4" id="KW-1185">Reference proteome</keyword>
<reference evidence="3 4" key="1">
    <citation type="submission" date="2019-07" db="EMBL/GenBank/DDBJ databases">
        <authorList>
            <person name="Jastrzebski P J."/>
            <person name="Paukszto L."/>
            <person name="Jastrzebski P J."/>
        </authorList>
    </citation>
    <scope>NUCLEOTIDE SEQUENCE [LARGE SCALE GENOMIC DNA]</scope>
    <source>
        <strain evidence="3 4">WMS-il1</strain>
    </source>
</reference>
<feature type="domain" description="Mediator of RNA polymerase II transcription subunit 14 RM3" evidence="2">
    <location>
        <begin position="16"/>
        <end position="77"/>
    </location>
</feature>
<dbReference type="EMBL" id="CABIJS010000144">
    <property type="protein sequence ID" value="VUZ44592.1"/>
    <property type="molecule type" value="Genomic_DNA"/>
</dbReference>
<dbReference type="GO" id="GO:0003712">
    <property type="term" value="F:transcription coregulator activity"/>
    <property type="evidence" value="ECO:0007669"/>
    <property type="project" value="InterPro"/>
</dbReference>
<dbReference type="PANTHER" id="PTHR12809:SF2">
    <property type="entry name" value="MEDIATOR OF RNA POLYMERASE II TRANSCRIPTION SUBUNIT 14"/>
    <property type="match status" value="1"/>
</dbReference>
<accession>A0A564YBE8</accession>
<dbReference type="AlphaFoldDB" id="A0A564YBE8"/>
<evidence type="ECO:0000313" key="3">
    <source>
        <dbReference type="EMBL" id="VUZ44592.1"/>
    </source>
</evidence>
<dbReference type="PANTHER" id="PTHR12809">
    <property type="entry name" value="MEDIATOR COMPLEX SUBUNIT"/>
    <property type="match status" value="1"/>
</dbReference>
<feature type="compositionally biased region" description="Polar residues" evidence="1">
    <location>
        <begin position="337"/>
        <end position="350"/>
    </location>
</feature>
<feature type="region of interest" description="Disordered" evidence="1">
    <location>
        <begin position="1058"/>
        <end position="1093"/>
    </location>
</feature>
<dbReference type="InterPro" id="IPR013947">
    <property type="entry name" value="Mediator_Med14"/>
</dbReference>
<dbReference type="GO" id="GO:0016592">
    <property type="term" value="C:mediator complex"/>
    <property type="evidence" value="ECO:0007669"/>
    <property type="project" value="InterPro"/>
</dbReference>
<evidence type="ECO:0000256" key="1">
    <source>
        <dbReference type="SAM" id="MobiDB-lite"/>
    </source>
</evidence>
<organism evidence="3 4">
    <name type="scientific">Hymenolepis diminuta</name>
    <name type="common">Rat tapeworm</name>
    <dbReference type="NCBI Taxonomy" id="6216"/>
    <lineage>
        <taxon>Eukaryota</taxon>
        <taxon>Metazoa</taxon>
        <taxon>Spiralia</taxon>
        <taxon>Lophotrochozoa</taxon>
        <taxon>Platyhelminthes</taxon>
        <taxon>Cestoda</taxon>
        <taxon>Eucestoda</taxon>
        <taxon>Cyclophyllidea</taxon>
        <taxon>Hymenolepididae</taxon>
        <taxon>Hymenolepis</taxon>
    </lineage>
</organism>
<protein>
    <recommendedName>
        <fullName evidence="2">Mediator of RNA polymerase II transcription subunit 14 RM3 domain-containing protein</fullName>
    </recommendedName>
</protein>
<evidence type="ECO:0000259" key="2">
    <source>
        <dbReference type="Pfam" id="PF25065"/>
    </source>
</evidence>
<evidence type="ECO:0000313" key="4">
    <source>
        <dbReference type="Proteomes" id="UP000321570"/>
    </source>
</evidence>
<dbReference type="GO" id="GO:0006357">
    <property type="term" value="P:regulation of transcription by RNA polymerase II"/>
    <property type="evidence" value="ECO:0007669"/>
    <property type="project" value="InterPro"/>
</dbReference>
<feature type="non-terminal residue" evidence="3">
    <location>
        <position position="1"/>
    </location>
</feature>
<dbReference type="GO" id="GO:0070847">
    <property type="term" value="C:core mediator complex"/>
    <property type="evidence" value="ECO:0007669"/>
    <property type="project" value="TreeGrafter"/>
</dbReference>
<dbReference type="InterPro" id="IPR056879">
    <property type="entry name" value="RM3_Med14"/>
</dbReference>
<gene>
    <name evidence="3" type="ORF">WMSIL1_LOCUS4816</name>
</gene>
<dbReference type="Proteomes" id="UP000321570">
    <property type="component" value="Unassembled WGS sequence"/>
</dbReference>
<name>A0A564YBE8_HYMDI</name>
<proteinExistence type="predicted"/>
<feature type="region of interest" description="Disordered" evidence="1">
    <location>
        <begin position="337"/>
        <end position="358"/>
    </location>
</feature>